<accession>A0A8J3C417</accession>
<feature type="region of interest" description="Disordered" evidence="1">
    <location>
        <begin position="47"/>
        <end position="117"/>
    </location>
</feature>
<feature type="transmembrane region" description="Helical" evidence="2">
    <location>
        <begin position="17"/>
        <end position="37"/>
    </location>
</feature>
<evidence type="ECO:0000313" key="3">
    <source>
        <dbReference type="EMBL" id="GGL07229.1"/>
    </source>
</evidence>
<keyword evidence="2" id="KW-0812">Transmembrane</keyword>
<protein>
    <submittedName>
        <fullName evidence="3">Uncharacterized protein</fullName>
    </submittedName>
</protein>
<dbReference type="EMBL" id="BMMX01000026">
    <property type="protein sequence ID" value="GGL07229.1"/>
    <property type="molecule type" value="Genomic_DNA"/>
</dbReference>
<organism evidence="3 4">
    <name type="scientific">Mangrovihabitans endophyticus</name>
    <dbReference type="NCBI Taxonomy" id="1751298"/>
    <lineage>
        <taxon>Bacteria</taxon>
        <taxon>Bacillati</taxon>
        <taxon>Actinomycetota</taxon>
        <taxon>Actinomycetes</taxon>
        <taxon>Micromonosporales</taxon>
        <taxon>Micromonosporaceae</taxon>
        <taxon>Mangrovihabitans</taxon>
    </lineage>
</organism>
<reference evidence="3" key="1">
    <citation type="journal article" date="2014" name="Int. J. Syst. Evol. Microbiol.">
        <title>Complete genome sequence of Corynebacterium casei LMG S-19264T (=DSM 44701T), isolated from a smear-ripened cheese.</title>
        <authorList>
            <consortium name="US DOE Joint Genome Institute (JGI-PGF)"/>
            <person name="Walter F."/>
            <person name="Albersmeier A."/>
            <person name="Kalinowski J."/>
            <person name="Ruckert C."/>
        </authorList>
    </citation>
    <scope>NUCLEOTIDE SEQUENCE</scope>
    <source>
        <strain evidence="3">CGMCC 4.7299</strain>
    </source>
</reference>
<keyword evidence="2" id="KW-0472">Membrane</keyword>
<reference evidence="3" key="2">
    <citation type="submission" date="2020-09" db="EMBL/GenBank/DDBJ databases">
        <authorList>
            <person name="Sun Q."/>
            <person name="Zhou Y."/>
        </authorList>
    </citation>
    <scope>NUCLEOTIDE SEQUENCE</scope>
    <source>
        <strain evidence="3">CGMCC 4.7299</strain>
    </source>
</reference>
<sequence length="117" mass="12373">MEFVAVNNFGDTRSGGLAGPMGLFIIVLLSIATVLLIRNMNKRLRRLPDSFPDDEAARRKSEIARLEADLDRPAADRSPTVDEGSRAGDSAPDPGVGMQRTGGSDGAGEGTATTDRD</sequence>
<keyword evidence="2" id="KW-1133">Transmembrane helix</keyword>
<proteinExistence type="predicted"/>
<feature type="compositionally biased region" description="Basic and acidic residues" evidence="1">
    <location>
        <begin position="55"/>
        <end position="86"/>
    </location>
</feature>
<evidence type="ECO:0000256" key="1">
    <source>
        <dbReference type="SAM" id="MobiDB-lite"/>
    </source>
</evidence>
<dbReference type="AlphaFoldDB" id="A0A8J3C417"/>
<keyword evidence="4" id="KW-1185">Reference proteome</keyword>
<evidence type="ECO:0000256" key="2">
    <source>
        <dbReference type="SAM" id="Phobius"/>
    </source>
</evidence>
<dbReference type="Proteomes" id="UP000656042">
    <property type="component" value="Unassembled WGS sequence"/>
</dbReference>
<gene>
    <name evidence="3" type="ORF">GCM10012284_46830</name>
</gene>
<name>A0A8J3C417_9ACTN</name>
<evidence type="ECO:0000313" key="4">
    <source>
        <dbReference type="Proteomes" id="UP000656042"/>
    </source>
</evidence>
<comment type="caution">
    <text evidence="3">The sequence shown here is derived from an EMBL/GenBank/DDBJ whole genome shotgun (WGS) entry which is preliminary data.</text>
</comment>